<feature type="signal peptide" evidence="1">
    <location>
        <begin position="1"/>
        <end position="20"/>
    </location>
</feature>
<reference evidence="2 3" key="1">
    <citation type="submission" date="2009-08" db="EMBL/GenBank/DDBJ databases">
        <title>The Genome Sequence of Spizellomyces punctatus strain DAOM BR117.</title>
        <authorList>
            <consortium name="The Broad Institute Genome Sequencing Platform"/>
            <person name="Russ C."/>
            <person name="Cuomo C."/>
            <person name="Shea T."/>
            <person name="Young S.K."/>
            <person name="Zeng Q."/>
            <person name="Koehrsen M."/>
            <person name="Haas B."/>
            <person name="Borodovsky M."/>
            <person name="Guigo R."/>
            <person name="Alvarado L."/>
            <person name="Berlin A."/>
            <person name="Bochicchio J."/>
            <person name="Borenstein D."/>
            <person name="Chapman S."/>
            <person name="Chen Z."/>
            <person name="Engels R."/>
            <person name="Freedman E."/>
            <person name="Gellesch M."/>
            <person name="Goldberg J."/>
            <person name="Griggs A."/>
            <person name="Gujja S."/>
            <person name="Heiman D."/>
            <person name="Hepburn T."/>
            <person name="Howarth C."/>
            <person name="Jen D."/>
            <person name="Larson L."/>
            <person name="Lewis B."/>
            <person name="Mehta T."/>
            <person name="Park D."/>
            <person name="Pearson M."/>
            <person name="Roberts A."/>
            <person name="Saif S."/>
            <person name="Shenoy N."/>
            <person name="Sisk P."/>
            <person name="Stolte C."/>
            <person name="Sykes S."/>
            <person name="Thomson T."/>
            <person name="Walk T."/>
            <person name="White J."/>
            <person name="Yandava C."/>
            <person name="Burger G."/>
            <person name="Gray M.W."/>
            <person name="Holland P.W.H."/>
            <person name="King N."/>
            <person name="Lang F.B.F."/>
            <person name="Roger A.J."/>
            <person name="Ruiz-Trillo I."/>
            <person name="Lander E."/>
            <person name="Nusbaum C."/>
        </authorList>
    </citation>
    <scope>NUCLEOTIDE SEQUENCE [LARGE SCALE GENOMIC DNA]</scope>
    <source>
        <strain evidence="2 3">DAOM BR117</strain>
    </source>
</reference>
<proteinExistence type="predicted"/>
<keyword evidence="3" id="KW-1185">Reference proteome</keyword>
<feature type="chain" id="PRO_5005540037" evidence="1">
    <location>
        <begin position="21"/>
        <end position="201"/>
    </location>
</feature>
<gene>
    <name evidence="2" type="ORF">SPPG_03442</name>
</gene>
<dbReference type="AlphaFoldDB" id="A0A0L0HL79"/>
<evidence type="ECO:0000313" key="2">
    <source>
        <dbReference type="EMBL" id="KND01645.1"/>
    </source>
</evidence>
<evidence type="ECO:0000313" key="3">
    <source>
        <dbReference type="Proteomes" id="UP000053201"/>
    </source>
</evidence>
<accession>A0A0L0HL79</accession>
<dbReference type="InParanoid" id="A0A0L0HL79"/>
<dbReference type="RefSeq" id="XP_016609684.1">
    <property type="nucleotide sequence ID" value="XM_016751705.1"/>
</dbReference>
<evidence type="ECO:0000256" key="1">
    <source>
        <dbReference type="SAM" id="SignalP"/>
    </source>
</evidence>
<sequence>MGSFSLLLICLAVMVASVWAQTGNATCKYKEIDPQLECPTCPKKLVDAEWQCNFDFVTEDYRLTTETNTTYPSAAHDNAFKTLAKCMCKAFEEYPTYEPLKQYGDYCTEYWWGPARVPFYPDFKKGCVGDAYNDVLVALNYTYFVKEGKKYTRIKPPFKNAQGNLEGGSGSSGQGSSGSERLVSSLTAAAAIGGLVWAIVM</sequence>
<dbReference type="GeneID" id="27686956"/>
<dbReference type="VEuPathDB" id="FungiDB:SPPG_03442"/>
<organism evidence="2 3">
    <name type="scientific">Spizellomyces punctatus (strain DAOM BR117)</name>
    <dbReference type="NCBI Taxonomy" id="645134"/>
    <lineage>
        <taxon>Eukaryota</taxon>
        <taxon>Fungi</taxon>
        <taxon>Fungi incertae sedis</taxon>
        <taxon>Chytridiomycota</taxon>
        <taxon>Chytridiomycota incertae sedis</taxon>
        <taxon>Chytridiomycetes</taxon>
        <taxon>Spizellomycetales</taxon>
        <taxon>Spizellomycetaceae</taxon>
        <taxon>Spizellomyces</taxon>
    </lineage>
</organism>
<dbReference type="Proteomes" id="UP000053201">
    <property type="component" value="Unassembled WGS sequence"/>
</dbReference>
<dbReference type="EMBL" id="KQ257454">
    <property type="protein sequence ID" value="KND01645.1"/>
    <property type="molecule type" value="Genomic_DNA"/>
</dbReference>
<dbReference type="OrthoDB" id="10360038at2759"/>
<protein>
    <submittedName>
        <fullName evidence="2">Uncharacterized protein</fullName>
    </submittedName>
</protein>
<keyword evidence="1" id="KW-0732">Signal</keyword>
<name>A0A0L0HL79_SPIPD</name>